<keyword evidence="6" id="KW-1185">Reference proteome</keyword>
<dbReference type="AlphaFoldDB" id="A0A5N6TPY4"/>
<feature type="region of interest" description="Disordered" evidence="2">
    <location>
        <begin position="69"/>
        <end position="100"/>
    </location>
</feature>
<dbReference type="PROSITE" id="PS50213">
    <property type="entry name" value="FAS1"/>
    <property type="match status" value="1"/>
</dbReference>
<evidence type="ECO:0000313" key="5">
    <source>
        <dbReference type="EMBL" id="KAE8148418.1"/>
    </source>
</evidence>
<dbReference type="EMBL" id="ML742161">
    <property type="protein sequence ID" value="KAE8148418.1"/>
    <property type="molecule type" value="Genomic_DNA"/>
</dbReference>
<feature type="chain" id="PRO_5024934751" evidence="3">
    <location>
        <begin position="28"/>
        <end position="247"/>
    </location>
</feature>
<dbReference type="OrthoDB" id="5551751at2759"/>
<name>A0A5N6TPY4_ASPAV</name>
<organism evidence="5 6">
    <name type="scientific">Aspergillus avenaceus</name>
    <dbReference type="NCBI Taxonomy" id="36643"/>
    <lineage>
        <taxon>Eukaryota</taxon>
        <taxon>Fungi</taxon>
        <taxon>Dikarya</taxon>
        <taxon>Ascomycota</taxon>
        <taxon>Pezizomycotina</taxon>
        <taxon>Eurotiomycetes</taxon>
        <taxon>Eurotiomycetidae</taxon>
        <taxon>Eurotiales</taxon>
        <taxon>Aspergillaceae</taxon>
        <taxon>Aspergillus</taxon>
        <taxon>Aspergillus subgen. Circumdati</taxon>
    </lineage>
</organism>
<evidence type="ECO:0000256" key="2">
    <source>
        <dbReference type="SAM" id="MobiDB-lite"/>
    </source>
</evidence>
<evidence type="ECO:0000259" key="4">
    <source>
        <dbReference type="PROSITE" id="PS50213"/>
    </source>
</evidence>
<protein>
    <submittedName>
        <fullName evidence="5">FAS1 domain-containing protein</fullName>
    </submittedName>
</protein>
<evidence type="ECO:0000313" key="6">
    <source>
        <dbReference type="Proteomes" id="UP000325780"/>
    </source>
</evidence>
<accession>A0A5N6TPY4</accession>
<feature type="signal peptide" evidence="3">
    <location>
        <begin position="1"/>
        <end position="27"/>
    </location>
</feature>
<evidence type="ECO:0000256" key="3">
    <source>
        <dbReference type="SAM" id="SignalP"/>
    </source>
</evidence>
<dbReference type="PANTHER" id="PTHR28156:SF1">
    <property type="entry name" value="FAS1 DOMAIN-CONTAINING PROTEIN YDR262W"/>
    <property type="match status" value="1"/>
</dbReference>
<evidence type="ECO:0000256" key="1">
    <source>
        <dbReference type="ARBA" id="ARBA00022729"/>
    </source>
</evidence>
<dbReference type="PANTHER" id="PTHR28156">
    <property type="entry name" value="FAS1 DOMAIN-CONTAINING PROTEIN YDR262W"/>
    <property type="match status" value="1"/>
</dbReference>
<keyword evidence="1 3" id="KW-0732">Signal</keyword>
<dbReference type="InterPro" id="IPR000782">
    <property type="entry name" value="FAS1_domain"/>
</dbReference>
<dbReference type="Pfam" id="PF02469">
    <property type="entry name" value="Fasciclin"/>
    <property type="match status" value="1"/>
</dbReference>
<proteinExistence type="predicted"/>
<dbReference type="InterPro" id="IPR036378">
    <property type="entry name" value="FAS1_dom_sf"/>
</dbReference>
<dbReference type="Gene3D" id="2.30.180.10">
    <property type="entry name" value="FAS1 domain"/>
    <property type="match status" value="1"/>
</dbReference>
<gene>
    <name evidence="5" type="ORF">BDV25DRAFT_141801</name>
</gene>
<dbReference type="InterPro" id="IPR040200">
    <property type="entry name" value="Mug57-like"/>
</dbReference>
<reference evidence="5 6" key="1">
    <citation type="submission" date="2019-04" db="EMBL/GenBank/DDBJ databases">
        <title>Friends and foes A comparative genomics study of 23 Aspergillus species from section Flavi.</title>
        <authorList>
            <consortium name="DOE Joint Genome Institute"/>
            <person name="Kjaerbolling I."/>
            <person name="Vesth T."/>
            <person name="Frisvad J.C."/>
            <person name="Nybo J.L."/>
            <person name="Theobald S."/>
            <person name="Kildgaard S."/>
            <person name="Isbrandt T."/>
            <person name="Kuo A."/>
            <person name="Sato A."/>
            <person name="Lyhne E.K."/>
            <person name="Kogle M.E."/>
            <person name="Wiebenga A."/>
            <person name="Kun R.S."/>
            <person name="Lubbers R.J."/>
            <person name="Makela M.R."/>
            <person name="Barry K."/>
            <person name="Chovatia M."/>
            <person name="Clum A."/>
            <person name="Daum C."/>
            <person name="Haridas S."/>
            <person name="He G."/>
            <person name="LaButti K."/>
            <person name="Lipzen A."/>
            <person name="Mondo S."/>
            <person name="Riley R."/>
            <person name="Salamov A."/>
            <person name="Simmons B.A."/>
            <person name="Magnuson J.K."/>
            <person name="Henrissat B."/>
            <person name="Mortensen U.H."/>
            <person name="Larsen T.O."/>
            <person name="Devries R.P."/>
            <person name="Grigoriev I.V."/>
            <person name="Machida M."/>
            <person name="Baker S.E."/>
            <person name="Andersen M.R."/>
        </authorList>
    </citation>
    <scope>NUCLEOTIDE SEQUENCE [LARGE SCALE GENOMIC DNA]</scope>
    <source>
        <strain evidence="5 6">IBT 18842</strain>
    </source>
</reference>
<dbReference type="Proteomes" id="UP000325780">
    <property type="component" value="Unassembled WGS sequence"/>
</dbReference>
<sequence length="247" mass="27979">MRHLTCTQICLTLLLVCTLSIAWDGQGFPLRKRLPRPFVDLPHLRHEQRLQEHKEVKQWLQNQDPLMGGALRKISMPPKTGVSGDRKQPQDSNSGGPIVSDVLPKTRGINIFASLTRDFESVESRLNDPSQNITVLAPRNSVIQDLPRKPWENPDDYERFGEVGAYEGEEGQDRAKRNLKRFVEAHIISVSPWNEGEEVETIGGDKLKWTKDGDQIKIQPGNVEVETVAEKVSNGEVWILNGVINYR</sequence>
<feature type="domain" description="FAS1" evidence="4">
    <location>
        <begin position="96"/>
        <end position="244"/>
    </location>
</feature>
<dbReference type="SUPFAM" id="SSF82153">
    <property type="entry name" value="FAS1 domain"/>
    <property type="match status" value="1"/>
</dbReference>